<keyword evidence="3" id="KW-1185">Reference proteome</keyword>
<sequence length="136" mass="15670">MPKIVVHRETEWANKARKVAIFLNGKKLGTIEDRQVIAFEVPEGEQELVAKIDWCRSNKLMLHLQPDELEHVKIEGFVFSSYFFPVSMLVLLIYLGVYFTTGVNNVYLAAAVMCCLGYLLFFLSVGRKHYLQLKIK</sequence>
<keyword evidence="1" id="KW-0472">Membrane</keyword>
<dbReference type="OrthoDB" id="2223488at2"/>
<reference evidence="2 3" key="1">
    <citation type="submission" date="2016-07" db="EMBL/GenBank/DDBJ databases">
        <title>Multi-omics approach to identify versatile polysaccharide utilization systems of a marine flavobacterium Gramella flava.</title>
        <authorList>
            <person name="Tang K."/>
        </authorList>
    </citation>
    <scope>NUCLEOTIDE SEQUENCE [LARGE SCALE GENOMIC DNA]</scope>
    <source>
        <strain evidence="2 3">JLT2011</strain>
    </source>
</reference>
<gene>
    <name evidence="2" type="ORF">GRFL_2854</name>
</gene>
<name>A0A1L7I7I9_9FLAO</name>
<evidence type="ECO:0000313" key="2">
    <source>
        <dbReference type="EMBL" id="APU69578.1"/>
    </source>
</evidence>
<evidence type="ECO:0000256" key="1">
    <source>
        <dbReference type="SAM" id="Phobius"/>
    </source>
</evidence>
<protein>
    <submittedName>
        <fullName evidence="2">Uncharacterized protein</fullName>
    </submittedName>
</protein>
<keyword evidence="1" id="KW-0812">Transmembrane</keyword>
<accession>A0A1L7I7I9</accession>
<feature type="transmembrane region" description="Helical" evidence="1">
    <location>
        <begin position="82"/>
        <end position="100"/>
    </location>
</feature>
<dbReference type="EMBL" id="CP016359">
    <property type="protein sequence ID" value="APU69578.1"/>
    <property type="molecule type" value="Genomic_DNA"/>
</dbReference>
<dbReference type="Proteomes" id="UP000186230">
    <property type="component" value="Chromosome"/>
</dbReference>
<organism evidence="2 3">
    <name type="scientific">Christiangramia flava JLT2011</name>
    <dbReference type="NCBI Taxonomy" id="1229726"/>
    <lineage>
        <taxon>Bacteria</taxon>
        <taxon>Pseudomonadati</taxon>
        <taxon>Bacteroidota</taxon>
        <taxon>Flavobacteriia</taxon>
        <taxon>Flavobacteriales</taxon>
        <taxon>Flavobacteriaceae</taxon>
        <taxon>Christiangramia</taxon>
    </lineage>
</organism>
<dbReference type="KEGG" id="gfl:GRFL_2854"/>
<dbReference type="RefSeq" id="WP_083645225.1">
    <property type="nucleotide sequence ID" value="NZ_AMRU01000005.1"/>
</dbReference>
<dbReference type="AlphaFoldDB" id="A0A1L7I7I9"/>
<evidence type="ECO:0000313" key="3">
    <source>
        <dbReference type="Proteomes" id="UP000186230"/>
    </source>
</evidence>
<keyword evidence="1" id="KW-1133">Transmembrane helix</keyword>
<feature type="transmembrane region" description="Helical" evidence="1">
    <location>
        <begin position="106"/>
        <end position="126"/>
    </location>
</feature>
<proteinExistence type="predicted"/>